<dbReference type="AlphaFoldDB" id="A0A0F8Z781"/>
<sequence>EECKQCSSVFAFLAEANAADSPLPNLDAGDKRSIIGGVETLIAYETKYHSVDNLVPLSDDHIEVGFAVSLGESLCGGFEILFCGRIDAICRDKQGLFIADHKTTWSLAQMWQWGLNPNHQFTGYAYGASLTLGEPIHRVMVNGIQVSGKSRNFSRPQLERTILSYENWKKMVLHRVEQMRRAVEVGYYDPAMGVSCTRYNSKCAYYDVCLAPGMEEVMMEDFEIQEWAPYGEPMLGAFKEMMK</sequence>
<feature type="non-terminal residue" evidence="2">
    <location>
        <position position="1"/>
    </location>
</feature>
<organism evidence="2">
    <name type="scientific">marine sediment metagenome</name>
    <dbReference type="NCBI Taxonomy" id="412755"/>
    <lineage>
        <taxon>unclassified sequences</taxon>
        <taxon>metagenomes</taxon>
        <taxon>ecological metagenomes</taxon>
    </lineage>
</organism>
<proteinExistence type="predicted"/>
<protein>
    <recommendedName>
        <fullName evidence="1">PD-(D/E)XK endonuclease-like domain-containing protein</fullName>
    </recommendedName>
</protein>
<evidence type="ECO:0000259" key="1">
    <source>
        <dbReference type="Pfam" id="PF12705"/>
    </source>
</evidence>
<accession>A0A0F8Z781</accession>
<gene>
    <name evidence="2" type="ORF">LCGC14_2731470</name>
</gene>
<dbReference type="Gene3D" id="3.90.320.10">
    <property type="match status" value="1"/>
</dbReference>
<dbReference type="InterPro" id="IPR011604">
    <property type="entry name" value="PDDEXK-like_dom_sf"/>
</dbReference>
<reference evidence="2" key="1">
    <citation type="journal article" date="2015" name="Nature">
        <title>Complex archaea that bridge the gap between prokaryotes and eukaryotes.</title>
        <authorList>
            <person name="Spang A."/>
            <person name="Saw J.H."/>
            <person name="Jorgensen S.L."/>
            <person name="Zaremba-Niedzwiedzka K."/>
            <person name="Martijn J."/>
            <person name="Lind A.E."/>
            <person name="van Eijk R."/>
            <person name="Schleper C."/>
            <person name="Guy L."/>
            <person name="Ettema T.J."/>
        </authorList>
    </citation>
    <scope>NUCLEOTIDE SEQUENCE</scope>
</reference>
<feature type="domain" description="PD-(D/E)XK endonuclease-like" evidence="1">
    <location>
        <begin position="61"/>
        <end position="209"/>
    </location>
</feature>
<dbReference type="Pfam" id="PF12705">
    <property type="entry name" value="PDDEXK_1"/>
    <property type="match status" value="1"/>
</dbReference>
<dbReference type="InterPro" id="IPR038726">
    <property type="entry name" value="PDDEXK_AddAB-type"/>
</dbReference>
<dbReference type="EMBL" id="LAZR01049455">
    <property type="protein sequence ID" value="KKK89597.1"/>
    <property type="molecule type" value="Genomic_DNA"/>
</dbReference>
<evidence type="ECO:0000313" key="2">
    <source>
        <dbReference type="EMBL" id="KKK89597.1"/>
    </source>
</evidence>
<name>A0A0F8Z781_9ZZZZ</name>
<comment type="caution">
    <text evidence="2">The sequence shown here is derived from an EMBL/GenBank/DDBJ whole genome shotgun (WGS) entry which is preliminary data.</text>
</comment>